<feature type="binding site" evidence="1">
    <location>
        <position position="36"/>
    </location>
    <ligand>
        <name>Mg(2+)</name>
        <dbReference type="ChEBI" id="CHEBI:18420"/>
        <label>4</label>
    </ligand>
</feature>
<dbReference type="HAMAP" id="MF_02128">
    <property type="entry name" value="TMP_kinase"/>
    <property type="match status" value="1"/>
</dbReference>
<feature type="binding site" evidence="1">
    <location>
        <position position="236"/>
    </location>
    <ligand>
        <name>Mg(2+)</name>
        <dbReference type="ChEBI" id="CHEBI:18420"/>
        <label>3</label>
    </ligand>
</feature>
<name>A0ABV8FWV3_9ACTN</name>
<dbReference type="NCBIfam" id="TIGR01379">
    <property type="entry name" value="thiL"/>
    <property type="match status" value="1"/>
</dbReference>
<feature type="binding site" evidence="1">
    <location>
        <position position="51"/>
    </location>
    <ligand>
        <name>Mg(2+)</name>
        <dbReference type="ChEBI" id="CHEBI:18420"/>
        <label>1</label>
    </ligand>
</feature>
<keyword evidence="1 4" id="KW-0418">Kinase</keyword>
<comment type="caution">
    <text evidence="4">The sequence shown here is derived from an EMBL/GenBank/DDBJ whole genome shotgun (WGS) entry which is preliminary data.</text>
</comment>
<evidence type="ECO:0000313" key="5">
    <source>
        <dbReference type="Proteomes" id="UP001595847"/>
    </source>
</evidence>
<feature type="region of interest" description="Disordered" evidence="2">
    <location>
        <begin position="323"/>
        <end position="371"/>
    </location>
</feature>
<feature type="binding site" evidence="1">
    <location>
        <begin position="128"/>
        <end position="129"/>
    </location>
    <ligand>
        <name>ATP</name>
        <dbReference type="ChEBI" id="CHEBI:30616"/>
    </ligand>
</feature>
<evidence type="ECO:0000256" key="1">
    <source>
        <dbReference type="HAMAP-Rule" id="MF_02128"/>
    </source>
</evidence>
<comment type="similarity">
    <text evidence="1">Belongs to the thiamine-monophosphate kinase family.</text>
</comment>
<dbReference type="InterPro" id="IPR006283">
    <property type="entry name" value="ThiL-like"/>
</dbReference>
<feature type="binding site" evidence="1">
    <location>
        <position position="239"/>
    </location>
    <ligand>
        <name>Mg(2+)</name>
        <dbReference type="ChEBI" id="CHEBI:18420"/>
        <label>5</label>
    </ligand>
</feature>
<keyword evidence="1" id="KW-0547">Nucleotide-binding</keyword>
<dbReference type="Gene3D" id="3.90.650.10">
    <property type="entry name" value="PurM-like C-terminal domain"/>
    <property type="match status" value="1"/>
</dbReference>
<reference evidence="5" key="1">
    <citation type="journal article" date="2019" name="Int. J. Syst. Evol. Microbiol.">
        <title>The Global Catalogue of Microorganisms (GCM) 10K type strain sequencing project: providing services to taxonomists for standard genome sequencing and annotation.</title>
        <authorList>
            <consortium name="The Broad Institute Genomics Platform"/>
            <consortium name="The Broad Institute Genome Sequencing Center for Infectious Disease"/>
            <person name="Wu L."/>
            <person name="Ma J."/>
        </authorList>
    </citation>
    <scope>NUCLEOTIDE SEQUENCE [LARGE SCALE GENOMIC DNA]</scope>
    <source>
        <strain evidence="5">TBRC 1826</strain>
    </source>
</reference>
<comment type="caution">
    <text evidence="1">Lacks conserved residue(s) required for the propagation of feature annotation.</text>
</comment>
<dbReference type="SUPFAM" id="SSF56042">
    <property type="entry name" value="PurM C-terminal domain-like"/>
    <property type="match status" value="1"/>
</dbReference>
<comment type="function">
    <text evidence="1">Catalyzes the ATP-dependent phosphorylation of thiamine-monophosphate (TMP) to form thiamine-pyrophosphate (TPP), the active form of vitamin B1.</text>
</comment>
<gene>
    <name evidence="1" type="primary">thiL</name>
    <name evidence="4" type="ORF">ACFOVU_26960</name>
</gene>
<dbReference type="InterPro" id="IPR016188">
    <property type="entry name" value="PurM-like_N"/>
</dbReference>
<dbReference type="EC" id="2.7.4.16" evidence="1"/>
<dbReference type="SUPFAM" id="SSF55326">
    <property type="entry name" value="PurM N-terminal domain-like"/>
    <property type="match status" value="1"/>
</dbReference>
<evidence type="ECO:0000313" key="4">
    <source>
        <dbReference type="EMBL" id="MFC3999583.1"/>
    </source>
</evidence>
<comment type="catalytic activity">
    <reaction evidence="1">
        <text>thiamine phosphate + ATP = thiamine diphosphate + ADP</text>
        <dbReference type="Rhea" id="RHEA:15913"/>
        <dbReference type="ChEBI" id="CHEBI:30616"/>
        <dbReference type="ChEBI" id="CHEBI:37575"/>
        <dbReference type="ChEBI" id="CHEBI:58937"/>
        <dbReference type="ChEBI" id="CHEBI:456216"/>
        <dbReference type="EC" id="2.7.4.16"/>
    </reaction>
</comment>
<dbReference type="InterPro" id="IPR036921">
    <property type="entry name" value="PurM-like_N_sf"/>
</dbReference>
<dbReference type="CDD" id="cd02194">
    <property type="entry name" value="ThiL"/>
    <property type="match status" value="1"/>
</dbReference>
<dbReference type="GO" id="GO:0009030">
    <property type="term" value="F:thiamine-phosphate kinase activity"/>
    <property type="evidence" value="ECO:0007669"/>
    <property type="project" value="UniProtKB-EC"/>
</dbReference>
<keyword evidence="1" id="KW-0784">Thiamine biosynthesis</keyword>
<keyword evidence="5" id="KW-1185">Reference proteome</keyword>
<dbReference type="RefSeq" id="WP_378538066.1">
    <property type="nucleotide sequence ID" value="NZ_JBHSBH010000015.1"/>
</dbReference>
<dbReference type="NCBIfam" id="NF004351">
    <property type="entry name" value="PRK05731.1-4"/>
    <property type="match status" value="1"/>
</dbReference>
<feature type="binding site" evidence="1">
    <location>
        <position position="295"/>
    </location>
    <ligand>
        <name>substrate</name>
    </ligand>
</feature>
<feature type="binding site" evidence="1">
    <location>
        <position position="129"/>
    </location>
    <ligand>
        <name>Mg(2+)</name>
        <dbReference type="ChEBI" id="CHEBI:18420"/>
        <label>1</label>
    </ligand>
</feature>
<dbReference type="InterPro" id="IPR036676">
    <property type="entry name" value="PurM-like_C_sf"/>
</dbReference>
<keyword evidence="1" id="KW-0460">Magnesium</keyword>
<keyword evidence="1" id="KW-0479">Metal-binding</keyword>
<dbReference type="Proteomes" id="UP001595847">
    <property type="component" value="Unassembled WGS sequence"/>
</dbReference>
<dbReference type="Pfam" id="PF00586">
    <property type="entry name" value="AIRS"/>
    <property type="match status" value="1"/>
</dbReference>
<feature type="domain" description="PurM-like N-terminal" evidence="3">
    <location>
        <begin position="34"/>
        <end position="144"/>
    </location>
</feature>
<sequence>MAVCTTIGDLGEFGVIARVTARFPGSDDVILGPGDDAALIAAPDRRVVATTDVLVEGRHFRRDWSAPCDIGHKAVAQNIADLAAMGARPTGLLIGLAAPADLPTAWADAFAEGVGAECAAAGCTVAGGDTVRSDLLTIAVTALGDLGGRSAVRRDGARPGDTVAVCGPLGLSAAGYALLTAGIAPGHDPGAAGSPAPRDAAAEPDWALCLREHRRPGPPYAEGPRAARLGATAMLDVSDGLVQDLGHIARGSGVAIDVETALLHPHPALSAAVSALDAAGRAPRGSVDLMLAGGEDHALAATFPPGTALPAAWVRIGSVREGSGVTVDGRPSQESGWDHFGGADGKHSGGADSKHSGGADGKHSGGVGGAH</sequence>
<comment type="pathway">
    <text evidence="1">Cofactor biosynthesis; thiamine diphosphate biosynthesis; thiamine diphosphate from thiamine phosphate: step 1/1.</text>
</comment>
<feature type="binding site" evidence="1">
    <location>
        <position position="52"/>
    </location>
    <ligand>
        <name>Mg(2+)</name>
        <dbReference type="ChEBI" id="CHEBI:18420"/>
        <label>1</label>
    </ligand>
</feature>
<dbReference type="PIRSF" id="PIRSF005303">
    <property type="entry name" value="Thiam_monoph_kin"/>
    <property type="match status" value="1"/>
</dbReference>
<dbReference type="PANTHER" id="PTHR30270">
    <property type="entry name" value="THIAMINE-MONOPHOSPHATE KINASE"/>
    <property type="match status" value="1"/>
</dbReference>
<comment type="miscellaneous">
    <text evidence="1">Reaction mechanism of ThiL seems to utilize a direct, inline transfer of the gamma-phosphate of ATP to TMP rather than a phosphorylated enzyme intermediate.</text>
</comment>
<protein>
    <recommendedName>
        <fullName evidence="1">Thiamine-monophosphate kinase</fullName>
        <shortName evidence="1">TMP kinase</shortName>
        <shortName evidence="1">Thiamine-phosphate kinase</shortName>
        <ecNumber evidence="1">2.7.4.16</ecNumber>
    </recommendedName>
</protein>
<keyword evidence="1" id="KW-0067">ATP-binding</keyword>
<keyword evidence="1 4" id="KW-0808">Transferase</keyword>
<accession>A0ABV8FWV3</accession>
<dbReference type="EMBL" id="JBHSBH010000015">
    <property type="protein sequence ID" value="MFC3999583.1"/>
    <property type="molecule type" value="Genomic_DNA"/>
</dbReference>
<evidence type="ECO:0000256" key="2">
    <source>
        <dbReference type="SAM" id="MobiDB-lite"/>
    </source>
</evidence>
<feature type="binding site" evidence="1">
    <location>
        <position position="81"/>
    </location>
    <ligand>
        <name>Mg(2+)</name>
        <dbReference type="ChEBI" id="CHEBI:18420"/>
        <label>4</label>
    </ligand>
</feature>
<feature type="binding site" evidence="1">
    <location>
        <position position="59"/>
    </location>
    <ligand>
        <name>substrate</name>
    </ligand>
</feature>
<dbReference type="Gene3D" id="3.30.1330.10">
    <property type="entry name" value="PurM-like, N-terminal domain"/>
    <property type="match status" value="1"/>
</dbReference>
<feature type="binding site" evidence="1">
    <location>
        <position position="154"/>
    </location>
    <ligand>
        <name>ATP</name>
        <dbReference type="ChEBI" id="CHEBI:30616"/>
    </ligand>
</feature>
<feature type="binding site" evidence="1">
    <location>
        <position position="238"/>
    </location>
    <ligand>
        <name>ATP</name>
        <dbReference type="ChEBI" id="CHEBI:30616"/>
    </ligand>
</feature>
<evidence type="ECO:0000259" key="3">
    <source>
        <dbReference type="Pfam" id="PF00586"/>
    </source>
</evidence>
<feature type="compositionally biased region" description="Basic and acidic residues" evidence="2">
    <location>
        <begin position="344"/>
        <end position="363"/>
    </location>
</feature>
<feature type="binding site" evidence="1">
    <location>
        <position position="337"/>
    </location>
    <ligand>
        <name>substrate</name>
    </ligand>
</feature>
<organism evidence="4 5">
    <name type="scientific">Nocardiopsis sediminis</name>
    <dbReference type="NCBI Taxonomy" id="1778267"/>
    <lineage>
        <taxon>Bacteria</taxon>
        <taxon>Bacillati</taxon>
        <taxon>Actinomycetota</taxon>
        <taxon>Actinomycetes</taxon>
        <taxon>Streptosporangiales</taxon>
        <taxon>Nocardiopsidaceae</taxon>
        <taxon>Nocardiopsis</taxon>
    </lineage>
</organism>
<feature type="binding site" evidence="1">
    <location>
        <position position="50"/>
    </location>
    <ligand>
        <name>Mg(2+)</name>
        <dbReference type="ChEBI" id="CHEBI:18420"/>
        <label>4</label>
    </ligand>
</feature>
<proteinExistence type="inferred from homology"/>
<feature type="binding site" evidence="1">
    <location>
        <position position="81"/>
    </location>
    <ligand>
        <name>Mg(2+)</name>
        <dbReference type="ChEBI" id="CHEBI:18420"/>
        <label>2</label>
    </ligand>
</feature>
<feature type="binding site" evidence="1">
    <location>
        <position position="81"/>
    </location>
    <ligand>
        <name>Mg(2+)</name>
        <dbReference type="ChEBI" id="CHEBI:18420"/>
        <label>3</label>
    </ligand>
</feature>
<feature type="binding site" evidence="1">
    <location>
        <position position="36"/>
    </location>
    <ligand>
        <name>Mg(2+)</name>
        <dbReference type="ChEBI" id="CHEBI:18420"/>
        <label>3</label>
    </ligand>
</feature>
<dbReference type="PANTHER" id="PTHR30270:SF0">
    <property type="entry name" value="THIAMINE-MONOPHOSPHATE KINASE"/>
    <property type="match status" value="1"/>
</dbReference>
<feature type="binding site" evidence="1">
    <location>
        <position position="52"/>
    </location>
    <ligand>
        <name>Mg(2+)</name>
        <dbReference type="ChEBI" id="CHEBI:18420"/>
        <label>2</label>
    </ligand>
</feature>